<dbReference type="EMBL" id="SRXU01000001">
    <property type="protein sequence ID" value="TGX45762.1"/>
    <property type="molecule type" value="Genomic_DNA"/>
</dbReference>
<feature type="compositionally biased region" description="Basic and acidic residues" evidence="2">
    <location>
        <begin position="125"/>
        <end position="140"/>
    </location>
</feature>
<keyword evidence="3" id="KW-0732">Signal</keyword>
<reference evidence="4 5" key="1">
    <citation type="submission" date="2019-04" db="EMBL/GenBank/DDBJ databases">
        <title>Sphingomonas psychrotolerans sp. nov., isolated from soil in the Tianshan Mountains, Xinjiang, China.</title>
        <authorList>
            <person name="Luo Y."/>
            <person name="Sheng H."/>
        </authorList>
    </citation>
    <scope>NUCLEOTIDE SEQUENCE [LARGE SCALE GENOMIC DNA]</scope>
    <source>
        <strain evidence="4 5">KIS18-15</strain>
    </source>
</reference>
<feature type="region of interest" description="Disordered" evidence="2">
    <location>
        <begin position="92"/>
        <end position="140"/>
    </location>
</feature>
<name>A0A4V3QXB3_9SPHN</name>
<evidence type="ECO:0000256" key="1">
    <source>
        <dbReference type="SAM" id="Coils"/>
    </source>
</evidence>
<keyword evidence="1" id="KW-0175">Coiled coil</keyword>
<organism evidence="4 5">
    <name type="scientific">Sphingomonas naasensis</name>
    <dbReference type="NCBI Taxonomy" id="1344951"/>
    <lineage>
        <taxon>Bacteria</taxon>
        <taxon>Pseudomonadati</taxon>
        <taxon>Pseudomonadota</taxon>
        <taxon>Alphaproteobacteria</taxon>
        <taxon>Sphingomonadales</taxon>
        <taxon>Sphingomonadaceae</taxon>
        <taxon>Sphingomonas</taxon>
    </lineage>
</organism>
<evidence type="ECO:0000313" key="5">
    <source>
        <dbReference type="Proteomes" id="UP000309848"/>
    </source>
</evidence>
<dbReference type="RefSeq" id="WP_135981898.1">
    <property type="nucleotide sequence ID" value="NZ_JAASQM010000001.1"/>
</dbReference>
<evidence type="ECO:0008006" key="6">
    <source>
        <dbReference type="Google" id="ProtNLM"/>
    </source>
</evidence>
<feature type="compositionally biased region" description="Low complexity" evidence="2">
    <location>
        <begin position="104"/>
        <end position="113"/>
    </location>
</feature>
<evidence type="ECO:0000256" key="3">
    <source>
        <dbReference type="SAM" id="SignalP"/>
    </source>
</evidence>
<dbReference type="Proteomes" id="UP000309848">
    <property type="component" value="Unassembled WGS sequence"/>
</dbReference>
<sequence length="376" mass="41538">MPRTPRSRLACLVKLFAYAAALHIGSALAAAADCTAALQQTADEVSALPGATPSEVTDRLQTDYDEASALADSDPAACMAVVRRMNEVVRRYRTPGSAGGRGTAGPTAPAPNRASDRPNPGPAPRVERAARDEAAGSRRERLERAAVQDVEDARAVAAYGEAFKAYRLAVHAVAENMDPQPAAVAAVDKAVEDVVVIIDQMEDDVLVNDDVDALHAKLEDAFRRLDARCRALEREKQRWRLATARKKAQQAKDDRLEREGNFLAPLAPTAIERRFEEAKQRYLRAEAELSRAEFAAKQVRNKIDPLLHWYQPFRDMKPGYKQAYKAAYARHQDEQEALDAKCNGSSLGACAQLIRTTNDRQRRELDTIFATYVIRE</sequence>
<feature type="coiled-coil region" evidence="1">
    <location>
        <begin position="215"/>
        <end position="341"/>
    </location>
</feature>
<accession>A0A4V3QXB3</accession>
<protein>
    <recommendedName>
        <fullName evidence="6">DUF1311 domain-containing protein</fullName>
    </recommendedName>
</protein>
<proteinExistence type="predicted"/>
<dbReference type="OrthoDB" id="9891822at2"/>
<evidence type="ECO:0000313" key="4">
    <source>
        <dbReference type="EMBL" id="TGX45762.1"/>
    </source>
</evidence>
<feature type="chain" id="PRO_5020626157" description="DUF1311 domain-containing protein" evidence="3">
    <location>
        <begin position="30"/>
        <end position="376"/>
    </location>
</feature>
<dbReference type="AlphaFoldDB" id="A0A4V3QXB3"/>
<gene>
    <name evidence="4" type="ORF">E5A74_00855</name>
</gene>
<keyword evidence="5" id="KW-1185">Reference proteome</keyword>
<evidence type="ECO:0000256" key="2">
    <source>
        <dbReference type="SAM" id="MobiDB-lite"/>
    </source>
</evidence>
<feature type="signal peptide" evidence="3">
    <location>
        <begin position="1"/>
        <end position="29"/>
    </location>
</feature>
<comment type="caution">
    <text evidence="4">The sequence shown here is derived from an EMBL/GenBank/DDBJ whole genome shotgun (WGS) entry which is preliminary data.</text>
</comment>